<proteinExistence type="predicted"/>
<organism evidence="2">
    <name type="scientific">Rhipicephalus appendiculatus</name>
    <name type="common">Brown ear tick</name>
    <dbReference type="NCBI Taxonomy" id="34631"/>
    <lineage>
        <taxon>Eukaryota</taxon>
        <taxon>Metazoa</taxon>
        <taxon>Ecdysozoa</taxon>
        <taxon>Arthropoda</taxon>
        <taxon>Chelicerata</taxon>
        <taxon>Arachnida</taxon>
        <taxon>Acari</taxon>
        <taxon>Parasitiformes</taxon>
        <taxon>Ixodida</taxon>
        <taxon>Ixodoidea</taxon>
        <taxon>Ixodidae</taxon>
        <taxon>Rhipicephalinae</taxon>
        <taxon>Rhipicephalus</taxon>
        <taxon>Rhipicephalus</taxon>
    </lineage>
</organism>
<name>A0A131YAC6_RHIAP</name>
<feature type="chain" id="PRO_5007284423" evidence="1">
    <location>
        <begin position="18"/>
        <end position="91"/>
    </location>
</feature>
<sequence length="91" mass="10101">MYVIWLLLLGIIFGALALVGVALRQSCSDKRSVMPTWNSYKKYSFIALFKELQVALVQSNCMASLPASLAFGIEAPVKKRLANTFDICRCP</sequence>
<accession>A0A131YAC6</accession>
<evidence type="ECO:0000313" key="2">
    <source>
        <dbReference type="EMBL" id="JAP76219.1"/>
    </source>
</evidence>
<dbReference type="AlphaFoldDB" id="A0A131YAC6"/>
<feature type="signal peptide" evidence="1">
    <location>
        <begin position="1"/>
        <end position="17"/>
    </location>
</feature>
<keyword evidence="1" id="KW-0732">Signal</keyword>
<reference evidence="2" key="1">
    <citation type="journal article" date="2016" name="Ticks Tick Borne Dis.">
        <title>De novo assembly and annotation of the salivary gland transcriptome of Rhipicephalus appendiculatus male and female ticks during blood feeding.</title>
        <authorList>
            <person name="de Castro M.H."/>
            <person name="de Klerk D."/>
            <person name="Pienaar R."/>
            <person name="Latif A.A."/>
            <person name="Rees D.J."/>
            <person name="Mans B.J."/>
        </authorList>
    </citation>
    <scope>NUCLEOTIDE SEQUENCE</scope>
    <source>
        <tissue evidence="2">Salivary glands</tissue>
    </source>
</reference>
<evidence type="ECO:0000256" key="1">
    <source>
        <dbReference type="SAM" id="SignalP"/>
    </source>
</evidence>
<protein>
    <submittedName>
        <fullName evidence="2">Uncharacterized protein</fullName>
    </submittedName>
</protein>
<dbReference type="EMBL" id="GEDV01012338">
    <property type="protein sequence ID" value="JAP76219.1"/>
    <property type="molecule type" value="Transcribed_RNA"/>
</dbReference>